<protein>
    <submittedName>
        <fullName evidence="3">Uncharacterized protein</fullName>
    </submittedName>
</protein>
<keyword evidence="2" id="KW-0812">Transmembrane</keyword>
<feature type="transmembrane region" description="Helical" evidence="2">
    <location>
        <begin position="73"/>
        <end position="92"/>
    </location>
</feature>
<comment type="caution">
    <text evidence="3">The sequence shown here is derived from an EMBL/GenBank/DDBJ whole genome shotgun (WGS) entry which is preliminary data.</text>
</comment>
<evidence type="ECO:0000256" key="1">
    <source>
        <dbReference type="SAM" id="MobiDB-lite"/>
    </source>
</evidence>
<evidence type="ECO:0000256" key="2">
    <source>
        <dbReference type="SAM" id="Phobius"/>
    </source>
</evidence>
<evidence type="ECO:0000313" key="4">
    <source>
        <dbReference type="Proteomes" id="UP000193411"/>
    </source>
</evidence>
<feature type="transmembrane region" description="Helical" evidence="2">
    <location>
        <begin position="39"/>
        <end position="61"/>
    </location>
</feature>
<feature type="region of interest" description="Disordered" evidence="1">
    <location>
        <begin position="1"/>
        <end position="21"/>
    </location>
</feature>
<dbReference type="EMBL" id="MCFL01000056">
    <property type="protein sequence ID" value="ORZ31739.1"/>
    <property type="molecule type" value="Genomic_DNA"/>
</dbReference>
<gene>
    <name evidence="3" type="ORF">BCR44DRAFT_1441821</name>
</gene>
<dbReference type="Proteomes" id="UP000193411">
    <property type="component" value="Unassembled WGS sequence"/>
</dbReference>
<proteinExistence type="predicted"/>
<feature type="transmembrane region" description="Helical" evidence="2">
    <location>
        <begin position="125"/>
        <end position="145"/>
    </location>
</feature>
<reference evidence="3 4" key="1">
    <citation type="submission" date="2016-07" db="EMBL/GenBank/DDBJ databases">
        <title>Pervasive Adenine N6-methylation of Active Genes in Fungi.</title>
        <authorList>
            <consortium name="DOE Joint Genome Institute"/>
            <person name="Mondo S.J."/>
            <person name="Dannebaum R.O."/>
            <person name="Kuo R.C."/>
            <person name="Labutti K."/>
            <person name="Haridas S."/>
            <person name="Kuo A."/>
            <person name="Salamov A."/>
            <person name="Ahrendt S.R."/>
            <person name="Lipzen A."/>
            <person name="Sullivan W."/>
            <person name="Andreopoulos W.B."/>
            <person name="Clum A."/>
            <person name="Lindquist E."/>
            <person name="Daum C."/>
            <person name="Ramamoorthy G.K."/>
            <person name="Gryganskyi A."/>
            <person name="Culley D."/>
            <person name="Magnuson J.K."/>
            <person name="James T.Y."/>
            <person name="O'Malley M.A."/>
            <person name="Stajich J.E."/>
            <person name="Spatafora J.W."/>
            <person name="Visel A."/>
            <person name="Grigoriev I.V."/>
        </authorList>
    </citation>
    <scope>NUCLEOTIDE SEQUENCE [LARGE SCALE GENOMIC DNA]</scope>
    <source>
        <strain evidence="3 4">PL171</strain>
    </source>
</reference>
<accession>A0A1Y2HAZ1</accession>
<name>A0A1Y2HAZ1_9FUNG</name>
<evidence type="ECO:0000313" key="3">
    <source>
        <dbReference type="EMBL" id="ORZ31739.1"/>
    </source>
</evidence>
<organism evidence="3 4">
    <name type="scientific">Catenaria anguillulae PL171</name>
    <dbReference type="NCBI Taxonomy" id="765915"/>
    <lineage>
        <taxon>Eukaryota</taxon>
        <taxon>Fungi</taxon>
        <taxon>Fungi incertae sedis</taxon>
        <taxon>Blastocladiomycota</taxon>
        <taxon>Blastocladiomycetes</taxon>
        <taxon>Blastocladiales</taxon>
        <taxon>Catenariaceae</taxon>
        <taxon>Catenaria</taxon>
    </lineage>
</organism>
<keyword evidence="2" id="KW-1133">Transmembrane helix</keyword>
<sequence>MPPNGNSNPNQAQSHADHSVSSQSCSPHRRCHCVALRTSVFFILGMYTAILFLFIILLGLFMDPRYSAQFIPLYLALGAIAIIVLTTSVCAARRYTLGYTISVWIHVALFATFVLLYLSTHVGKWTGALDAVALGVFVVNSVLLYTQYRYIGVLRQEARDCIEKHIGG</sequence>
<dbReference type="AlphaFoldDB" id="A0A1Y2HAZ1"/>
<keyword evidence="4" id="KW-1185">Reference proteome</keyword>
<feature type="transmembrane region" description="Helical" evidence="2">
    <location>
        <begin position="99"/>
        <end position="119"/>
    </location>
</feature>
<keyword evidence="2" id="KW-0472">Membrane</keyword>